<keyword evidence="2" id="KW-1185">Reference proteome</keyword>
<sequence length="32" mass="3061">MRRFTVDPAAGTAEVSGGATAADVVAAAEPTA</sequence>
<name>A0ABU3HYQ3_9ACTN</name>
<organism evidence="1 2">
    <name type="scientific">Streptomyces althioticus subsp. attaecolombicae</name>
    <dbReference type="NCBI Taxonomy" id="3075534"/>
    <lineage>
        <taxon>Bacteria</taxon>
        <taxon>Bacillati</taxon>
        <taxon>Actinomycetota</taxon>
        <taxon>Actinomycetes</taxon>
        <taxon>Kitasatosporales</taxon>
        <taxon>Streptomycetaceae</taxon>
        <taxon>Streptomyces</taxon>
        <taxon>Streptomyces althioticus group</taxon>
    </lineage>
</organism>
<evidence type="ECO:0000313" key="1">
    <source>
        <dbReference type="EMBL" id="MDT3725832.1"/>
    </source>
</evidence>
<evidence type="ECO:0000313" key="2">
    <source>
        <dbReference type="Proteomes" id="UP001181313"/>
    </source>
</evidence>
<reference evidence="1" key="1">
    <citation type="submission" date="2024-05" db="EMBL/GenBank/DDBJ databases">
        <title>30 novel species of actinomycetes from the DSMZ collection.</title>
        <authorList>
            <person name="Nouioui I."/>
        </authorList>
    </citation>
    <scope>NUCLEOTIDE SEQUENCE</scope>
    <source>
        <strain evidence="1">DSM 41972</strain>
    </source>
</reference>
<dbReference type="Proteomes" id="UP001181313">
    <property type="component" value="Unassembled WGS sequence"/>
</dbReference>
<gene>
    <name evidence="1" type="ORF">ROS62_13420</name>
</gene>
<dbReference type="EMBL" id="JAVSGH010000013">
    <property type="protein sequence ID" value="MDT3725832.1"/>
    <property type="molecule type" value="Genomic_DNA"/>
</dbReference>
<protein>
    <submittedName>
        <fullName evidence="1">Uncharacterized protein</fullName>
    </submittedName>
</protein>
<comment type="caution">
    <text evidence="1">The sequence shown here is derived from an EMBL/GenBank/DDBJ whole genome shotgun (WGS) entry which is preliminary data.</text>
</comment>
<accession>A0ABU3HYQ3</accession>
<proteinExistence type="predicted"/>